<feature type="repeat" description="WD" evidence="3">
    <location>
        <begin position="1593"/>
        <end position="1634"/>
    </location>
</feature>
<dbReference type="PROSITE" id="PS50082">
    <property type="entry name" value="WD_REPEATS_2"/>
    <property type="match status" value="1"/>
</dbReference>
<evidence type="ECO:0000256" key="5">
    <source>
        <dbReference type="SAM" id="MobiDB-lite"/>
    </source>
</evidence>
<dbReference type="InterPro" id="IPR001680">
    <property type="entry name" value="WD40_rpt"/>
</dbReference>
<feature type="region of interest" description="Disordered" evidence="5">
    <location>
        <begin position="945"/>
        <end position="964"/>
    </location>
</feature>
<evidence type="ECO:0000256" key="1">
    <source>
        <dbReference type="ARBA" id="ARBA00008070"/>
    </source>
</evidence>
<dbReference type="InterPro" id="IPR036322">
    <property type="entry name" value="WD40_repeat_dom_sf"/>
</dbReference>
<dbReference type="InterPro" id="IPR015943">
    <property type="entry name" value="WD40/YVTN_repeat-like_dom_sf"/>
</dbReference>
<dbReference type="OrthoDB" id="19944at2759"/>
<dbReference type="Gene3D" id="2.130.10.10">
    <property type="entry name" value="YVTN repeat-like/Quinoprotein amine dehydrogenase"/>
    <property type="match status" value="1"/>
</dbReference>
<evidence type="ECO:0000256" key="6">
    <source>
        <dbReference type="SAM" id="Phobius"/>
    </source>
</evidence>
<comment type="caution">
    <text evidence="8">The sequence shown here is derived from an EMBL/GenBank/DDBJ whole genome shotgun (WGS) entry which is preliminary data.</text>
</comment>
<dbReference type="Pfam" id="PF08596">
    <property type="entry name" value="Lgl_C"/>
    <property type="match status" value="1"/>
</dbReference>
<dbReference type="GO" id="GO:0005096">
    <property type="term" value="F:GTPase activator activity"/>
    <property type="evidence" value="ECO:0007669"/>
    <property type="project" value="TreeGrafter"/>
</dbReference>
<keyword evidence="9" id="KW-1185">Reference proteome</keyword>
<dbReference type="GO" id="GO:0045159">
    <property type="term" value="F:myosin II binding"/>
    <property type="evidence" value="ECO:0007669"/>
    <property type="project" value="TreeGrafter"/>
</dbReference>
<dbReference type="Gene3D" id="1.10.287.1490">
    <property type="match status" value="3"/>
</dbReference>
<feature type="compositionally biased region" description="Low complexity" evidence="5">
    <location>
        <begin position="2366"/>
        <end position="2375"/>
    </location>
</feature>
<feature type="region of interest" description="Disordered" evidence="5">
    <location>
        <begin position="1793"/>
        <end position="1823"/>
    </location>
</feature>
<feature type="region of interest" description="Disordered" evidence="5">
    <location>
        <begin position="330"/>
        <end position="367"/>
    </location>
</feature>
<reference evidence="8" key="1">
    <citation type="submission" date="2022-06" db="EMBL/GenBank/DDBJ databases">
        <title>Genome Sequence of Candolleomyces eurysporus.</title>
        <authorList>
            <person name="Buettner E."/>
        </authorList>
    </citation>
    <scope>NUCLEOTIDE SEQUENCE</scope>
    <source>
        <strain evidence="8">VTCC 930004</strain>
    </source>
</reference>
<feature type="region of interest" description="Disordered" evidence="5">
    <location>
        <begin position="147"/>
        <end position="172"/>
    </location>
</feature>
<feature type="region of interest" description="Disordered" evidence="5">
    <location>
        <begin position="1231"/>
        <end position="1331"/>
    </location>
</feature>
<feature type="region of interest" description="Disordered" evidence="5">
    <location>
        <begin position="2356"/>
        <end position="2375"/>
    </location>
</feature>
<keyword evidence="6" id="KW-0812">Transmembrane</keyword>
<proteinExistence type="inferred from homology"/>
<feature type="coiled-coil region" evidence="4">
    <location>
        <begin position="175"/>
        <end position="223"/>
    </location>
</feature>
<feature type="domain" description="Lethal giant larvae (Lgl)-like C-terminal" evidence="7">
    <location>
        <begin position="1966"/>
        <end position="2354"/>
    </location>
</feature>
<dbReference type="GO" id="GO:0005886">
    <property type="term" value="C:plasma membrane"/>
    <property type="evidence" value="ECO:0007669"/>
    <property type="project" value="TreeGrafter"/>
</dbReference>
<feature type="compositionally biased region" description="Basic residues" evidence="5">
    <location>
        <begin position="157"/>
        <end position="166"/>
    </location>
</feature>
<feature type="coiled-coil region" evidence="4">
    <location>
        <begin position="2439"/>
        <end position="2495"/>
    </location>
</feature>
<feature type="coiled-coil region" evidence="4">
    <location>
        <begin position="254"/>
        <end position="329"/>
    </location>
</feature>
<evidence type="ECO:0000259" key="7">
    <source>
        <dbReference type="Pfam" id="PF08596"/>
    </source>
</evidence>
<dbReference type="Pfam" id="PF12352">
    <property type="entry name" value="V-SNARE_C"/>
    <property type="match status" value="1"/>
</dbReference>
<accession>A0A9W8JA89</accession>
<dbReference type="GO" id="GO:0005737">
    <property type="term" value="C:cytoplasm"/>
    <property type="evidence" value="ECO:0007669"/>
    <property type="project" value="TreeGrafter"/>
</dbReference>
<keyword evidence="3" id="KW-0853">WD repeat</keyword>
<dbReference type="PANTHER" id="PTHR10241:SF25">
    <property type="entry name" value="TOMOSYN, ISOFORM C"/>
    <property type="match status" value="1"/>
</dbReference>
<feature type="compositionally biased region" description="Polar residues" evidence="5">
    <location>
        <begin position="1798"/>
        <end position="1815"/>
    </location>
</feature>
<keyword evidence="2" id="KW-0268">Exocytosis</keyword>
<feature type="transmembrane region" description="Helical" evidence="6">
    <location>
        <begin position="2594"/>
        <end position="2612"/>
    </location>
</feature>
<sequence length="2614" mass="290211">MATWGVGQNDPSHEVLALREKLSSRETAIASYETQLLRRSNEYDELKKLYDETVNKLRAESERALSLENDLQECKEDLRDEKLNVQNIQATLTTAQQKVKSSDLGTRDLEAMLETLSHESTAHQERCRSLERDKGRLEERVRELQNLLSQTPSSSSLKRKQSHRPRSSSLSNFRITTLEADLGELRATLQQREKELETVTRKLTAVQAEANRVGNEKNALEKRMTGRVADLEAVLAEKDEELNYLRGDSGGNREQELLERIEEDEAKISALESMLRNAQDVEALEKKWKQAESKLQEEGRRTQKLVQQLLKLKEEKESLLLELSSVRSELANQGRRHSSANGPQDTSMDDDCDPMADDADTTLPLPDEGTVEYIERLLAAIDRLRGERDSLRRDVHFLESESRFAIEALEAKLSVSMATTSAGPNETARTIGQMKLEMDALHSHLEDVQAAYDLGMRQKNQELQRLSRALTALGVVVGRVGYVDRAMNHDGSEELIDQVGREHLRELEGKLEDTMLCLDAVTSQRDDLAEALRKKEAPWEDEVQAIRFSQQESNRTIQDLSSQIDELTKTVEQVESERTSLALQVTNLEADLQKAQDEVAEAERRYSDLQFHQLSSMSSTEATQSLRQQIKELEMRVMRRTEQVGIHQHDIRRLETNIRLQEERIGEMTMELEMMTAEKAAMVEDCADAREVRDDALGRVEEMEEAMEALESSAEQSDSTVVSLVSVLFDTVAKARRAIQSSTPSDSLNEQLHDAFDHIDELKEQNGHLEHAVQKYNERINQLTAQIVSLEGQYASTIASTDALKSNFDVQSAALQDEMDLLRDAKECMEEAHSTATRELEMELERLRHRVRDLEHGSLQRSSEANVIQQSKERDLEQLQSQVSSLEAALADAESSYQSKLQEYEDAMKSLTESKQQTEEELAAVRDELGLAETERGRASGALEAELAEERQSREQAQQSFDRLEQDRQRLVSELDQLHNTLESVRDELDAEKDRFAQLEEKNVQEFDKLNDQIHELSTRLEQEQQSRRSEGHEHESAFSIYKQQHDAVVMELQQDLERLREEVDRAENYRLASEEEKTALQEQMTDLVAKIEQNKTFQRHFEGQIQERERSIEALKSDMYDVRTKLDAAEQANAKVTLNLSLLTAQHKREMAEAQREVERLRSKSNLEQTIAELEERNQEMDQLLKEKCTEIEENDDRTLEMLKENKKLASKVESLTRKVQTLQTKLATLKASSPKADSKSDASSKISPLADTSSRPRSMSSNQSSLAQTQNRPSTSSSRSLSRVASGPSMALRAKTPETQLPPVPQRSKMPEKPTSPVGETLSVAGKKRRAPDDFEFLPTTTITTTSTTREGMFSKQQQASFLELSNDLQDENDWVIGHLRTLNVPLNVTAFALEPVTRLLAIGTSSGSIFIYGGPGVDVKINTPSSVSVKFLNFSLPSRKILCIDNNNQLHIWDLATFGAPEYLTSARFDHVNTIHVSPSLSHVFLALQIGEIKTYDLGCLRKSPYTFPNMWKLYQQDMLAQGVSSLVDSKSQSCVDQVLHPRDLNKMFIAYEGGVILCDVTERKTIRAYELILPPGAPGGAGYGFGDILTHRQPPVTCLAIHPSGHFFAVGHADGAMAFWAVDDDNSPLTVFTFDEDNVHMIDSVKLEAHLQVDGQAAQQLSIREPVIKMAWSGYPNSTDPRGGETTLTVLGGLDPTHGGNATVLWFPPFQPAAGTKTQPGELDPIYRAAMVNSLGPVDLAEYAVGGEIQDFLLVPKESPHYAGQYDPYAVLLLVATKDGDRIVRAYSFPPHRTIQSESQTSEGAQPSQSHEAGADLAEHPDRPPFIDLALPFSPLSGGAGLRGGYLLTLEADAYERTCEAGKSASQSALAVKLDGGQAFADQTKHDEIRLTKYQPHRLMITYNANLRILFFDVSAQLLVGGELEAFTGHFPNPLVALTVELESVWGELLSRGKCTSSNFPAIQAVHLAIEALEVATVLDTGEVVVHRFNSPPTSSKAVHNDDIVLLHSSPIESHSRLSPYFCLKNKGKVEACSIADTGFLAVSYSNASVVVVDMRGPSIIYSSDPNTKDKHRLSPSKHRGASVDIAKALTWTISRLEEDEKLRVRLIVSRNSGAQEVITLVPSGSPAVWGVSGEPVATHGVSEPLNEGVFVIDSKTGTRIGATGSLLASSYRSESPNSPSILITVGAKGAKTYTNISGDRIAKADWGVRAGNAIAAQVVQRMASRALAVVTDKEEVFAYSLPHLELITRFKLLPLDRGRLSIDQSGDFLAFSPGPSGGTINQVIYGTFFDIRRAYSPPEVDFAMKPCKIPQPQPISMGPPSLVGTWLSFGQSTSGDQLDNLLGGPDRAELVAQRSREAAERSPSGAAGGASTTAASLAATAASAQASIYNKLSSALGERGQLLGGLEESFNSLEQGSRGMVAQDLEANGSSERWKDLELELDDLSTKLQEINDQLGELSSKPELLSTSMLRAIQRHRELHQDNVRELKRTKGNVKSALDQATLLSGVRNDIDAYKSSAADSLLAERGRIDSSHRMTDDIIDQAYETRAEFSRQRTSLAGINTQIVQVMNTMPGINNLIGMIKSRRRRDAIIMGVVIGVCMILLLSYMRS</sequence>
<feature type="coiled-coil region" evidence="4">
    <location>
        <begin position="550"/>
        <end position="720"/>
    </location>
</feature>
<dbReference type="SMART" id="SM00320">
    <property type="entry name" value="WD40"/>
    <property type="match status" value="4"/>
</dbReference>
<feature type="compositionally biased region" description="Low complexity" evidence="5">
    <location>
        <begin position="1274"/>
        <end position="1291"/>
    </location>
</feature>
<dbReference type="GO" id="GO:0006893">
    <property type="term" value="P:Golgi to plasma membrane transport"/>
    <property type="evidence" value="ECO:0007669"/>
    <property type="project" value="TreeGrafter"/>
</dbReference>
<feature type="compositionally biased region" description="Acidic residues" evidence="5">
    <location>
        <begin position="347"/>
        <end position="360"/>
    </location>
</feature>
<evidence type="ECO:0000256" key="3">
    <source>
        <dbReference type="PROSITE-ProRule" id="PRU00221"/>
    </source>
</evidence>
<feature type="compositionally biased region" description="Polar residues" evidence="5">
    <location>
        <begin position="147"/>
        <end position="156"/>
    </location>
</feature>
<feature type="coiled-coil region" evidence="4">
    <location>
        <begin position="374"/>
        <end position="401"/>
    </location>
</feature>
<organism evidence="8 9">
    <name type="scientific">Candolleomyces eurysporus</name>
    <dbReference type="NCBI Taxonomy" id="2828524"/>
    <lineage>
        <taxon>Eukaryota</taxon>
        <taxon>Fungi</taxon>
        <taxon>Dikarya</taxon>
        <taxon>Basidiomycota</taxon>
        <taxon>Agaricomycotina</taxon>
        <taxon>Agaricomycetes</taxon>
        <taxon>Agaricomycetidae</taxon>
        <taxon>Agaricales</taxon>
        <taxon>Agaricineae</taxon>
        <taxon>Psathyrellaceae</taxon>
        <taxon>Candolleomyces</taxon>
    </lineage>
</organism>
<gene>
    <name evidence="8" type="ORF">H1R20_g7858</name>
</gene>
<dbReference type="GO" id="GO:0006887">
    <property type="term" value="P:exocytosis"/>
    <property type="evidence" value="ECO:0007669"/>
    <property type="project" value="UniProtKB-KW"/>
</dbReference>
<dbReference type="SUPFAM" id="SSF50978">
    <property type="entry name" value="WD40 repeat-like"/>
    <property type="match status" value="1"/>
</dbReference>
<dbReference type="GO" id="GO:0019905">
    <property type="term" value="F:syntaxin binding"/>
    <property type="evidence" value="ECO:0007669"/>
    <property type="project" value="TreeGrafter"/>
</dbReference>
<dbReference type="EMBL" id="JANBPK010000885">
    <property type="protein sequence ID" value="KAJ2929233.1"/>
    <property type="molecule type" value="Genomic_DNA"/>
</dbReference>
<feature type="coiled-coil region" evidence="4">
    <location>
        <begin position="43"/>
        <end position="147"/>
    </location>
</feature>
<feature type="compositionally biased region" description="Low complexity" evidence="5">
    <location>
        <begin position="1245"/>
        <end position="1267"/>
    </location>
</feature>
<feature type="non-terminal residue" evidence="8">
    <location>
        <position position="2614"/>
    </location>
</feature>
<dbReference type="PANTHER" id="PTHR10241">
    <property type="entry name" value="LETHAL 2 GIANT LARVAE PROTEIN"/>
    <property type="match status" value="1"/>
</dbReference>
<evidence type="ECO:0000256" key="4">
    <source>
        <dbReference type="SAM" id="Coils"/>
    </source>
</evidence>
<protein>
    <recommendedName>
        <fullName evidence="7">Lethal giant larvae (Lgl)-like C-terminal domain-containing protein</fullName>
    </recommendedName>
</protein>
<feature type="compositionally biased region" description="Basic and acidic residues" evidence="5">
    <location>
        <begin position="2356"/>
        <end position="2365"/>
    </location>
</feature>
<evidence type="ECO:0000313" key="8">
    <source>
        <dbReference type="EMBL" id="KAJ2929233.1"/>
    </source>
</evidence>
<keyword evidence="6" id="KW-1133">Transmembrane helix</keyword>
<keyword evidence="6" id="KW-0472">Membrane</keyword>
<dbReference type="Proteomes" id="UP001140091">
    <property type="component" value="Unassembled WGS sequence"/>
</dbReference>
<dbReference type="InterPro" id="IPR013905">
    <property type="entry name" value="Lgl_C_dom"/>
</dbReference>
<evidence type="ECO:0000256" key="2">
    <source>
        <dbReference type="ARBA" id="ARBA00022483"/>
    </source>
</evidence>
<comment type="similarity">
    <text evidence="1">Belongs to the WD repeat L(2)GL family.</text>
</comment>
<keyword evidence="4" id="KW-0175">Coiled coil</keyword>
<name>A0A9W8JA89_9AGAR</name>
<evidence type="ECO:0000313" key="9">
    <source>
        <dbReference type="Proteomes" id="UP001140091"/>
    </source>
</evidence>